<dbReference type="PANTHER" id="PTHR30386:SF17">
    <property type="entry name" value="ALKALINE PROTEASE SECRETION PROTEIN APRE"/>
    <property type="match status" value="1"/>
</dbReference>
<dbReference type="InterPro" id="IPR050739">
    <property type="entry name" value="MFP"/>
</dbReference>
<dbReference type="RefSeq" id="WP_069690503.1">
    <property type="nucleotide sequence ID" value="NZ_CP017147.1"/>
</dbReference>
<keyword evidence="4 9" id="KW-1003">Cell membrane</keyword>
<dbReference type="Gene3D" id="2.40.50.100">
    <property type="match status" value="1"/>
</dbReference>
<dbReference type="Pfam" id="PF25994">
    <property type="entry name" value="HH_AprE"/>
    <property type="match status" value="1"/>
</dbReference>
<dbReference type="InterPro" id="IPR058982">
    <property type="entry name" value="Beta-barrel_AprE"/>
</dbReference>
<dbReference type="InterPro" id="IPR010129">
    <property type="entry name" value="T1SS_HlyD"/>
</dbReference>
<dbReference type="PRINTS" id="PR01490">
    <property type="entry name" value="RTXTOXIND"/>
</dbReference>
<evidence type="ECO:0000256" key="5">
    <source>
        <dbReference type="ARBA" id="ARBA00022519"/>
    </source>
</evidence>
<evidence type="ECO:0000256" key="1">
    <source>
        <dbReference type="ARBA" id="ARBA00004377"/>
    </source>
</evidence>
<keyword evidence="7" id="KW-1133">Transmembrane helix</keyword>
<dbReference type="Proteomes" id="UP000094969">
    <property type="component" value="Chromosome"/>
</dbReference>
<feature type="domain" description="AprE-like long alpha-helical hairpin" evidence="11">
    <location>
        <begin position="102"/>
        <end position="292"/>
    </location>
</feature>
<protein>
    <recommendedName>
        <fullName evidence="9">Membrane fusion protein (MFP) family protein</fullName>
    </recommendedName>
</protein>
<keyword evidence="6" id="KW-0812">Transmembrane</keyword>
<evidence type="ECO:0000256" key="2">
    <source>
        <dbReference type="ARBA" id="ARBA00009477"/>
    </source>
</evidence>
<comment type="subcellular location">
    <subcellularLocation>
        <location evidence="1 9">Cell inner membrane</location>
        <topology evidence="1 9">Single-pass membrane protein</topology>
    </subcellularLocation>
</comment>
<evidence type="ECO:0000256" key="10">
    <source>
        <dbReference type="SAM" id="Coils"/>
    </source>
</evidence>
<dbReference type="InterPro" id="IPR058781">
    <property type="entry name" value="HH_AprE-like"/>
</dbReference>
<dbReference type="GO" id="GO:0005886">
    <property type="term" value="C:plasma membrane"/>
    <property type="evidence" value="ECO:0007669"/>
    <property type="project" value="UniProtKB-SubCell"/>
</dbReference>
<keyword evidence="3 9" id="KW-0813">Transport</keyword>
<proteinExistence type="inferred from homology"/>
<dbReference type="GO" id="GO:0015031">
    <property type="term" value="P:protein transport"/>
    <property type="evidence" value="ECO:0007669"/>
    <property type="project" value="InterPro"/>
</dbReference>
<name>A0A1D7U1P9_9HYPH</name>
<feature type="coiled-coil region" evidence="10">
    <location>
        <begin position="170"/>
        <end position="197"/>
    </location>
</feature>
<organism evidence="13 14">
    <name type="scientific">Bosea vaviloviae</name>
    <dbReference type="NCBI Taxonomy" id="1526658"/>
    <lineage>
        <taxon>Bacteria</taxon>
        <taxon>Pseudomonadati</taxon>
        <taxon>Pseudomonadota</taxon>
        <taxon>Alphaproteobacteria</taxon>
        <taxon>Hyphomicrobiales</taxon>
        <taxon>Boseaceae</taxon>
        <taxon>Bosea</taxon>
    </lineage>
</organism>
<keyword evidence="8" id="KW-0472">Membrane</keyword>
<comment type="similarity">
    <text evidence="2 9">Belongs to the membrane fusion protein (MFP) (TC 8.A.1) family.</text>
</comment>
<dbReference type="Pfam" id="PF26002">
    <property type="entry name" value="Beta-barrel_AprE"/>
    <property type="match status" value="1"/>
</dbReference>
<evidence type="ECO:0000256" key="6">
    <source>
        <dbReference type="ARBA" id="ARBA00022692"/>
    </source>
</evidence>
<dbReference type="EMBL" id="CP017147">
    <property type="protein sequence ID" value="AOO81289.1"/>
    <property type="molecule type" value="Genomic_DNA"/>
</dbReference>
<keyword evidence="5 9" id="KW-0997">Cell inner membrane</keyword>
<evidence type="ECO:0000256" key="8">
    <source>
        <dbReference type="ARBA" id="ARBA00023136"/>
    </source>
</evidence>
<reference evidence="13 14" key="1">
    <citation type="journal article" date="2015" name="Antonie Van Leeuwenhoek">
        <title>Bosea vaviloviae sp. nov., a new species of slow-growing rhizobia isolated from nodules of the relict species Vavilovia formosa (Stev.) Fed.</title>
        <authorList>
            <person name="Safronova V.I."/>
            <person name="Kuznetsova I.G."/>
            <person name="Sazanova A.L."/>
            <person name="Kimeklis A.K."/>
            <person name="Belimov A.A."/>
            <person name="Andronov E.E."/>
            <person name="Pinaev A.G."/>
            <person name="Chizhevskaya E.P."/>
            <person name="Pukhaev A.R."/>
            <person name="Popov K.P."/>
            <person name="Willems A."/>
            <person name="Tikhonovich I.A."/>
        </authorList>
    </citation>
    <scope>NUCLEOTIDE SEQUENCE [LARGE SCALE GENOMIC DNA]</scope>
    <source>
        <strain evidence="13 14">Vaf18</strain>
    </source>
</reference>
<evidence type="ECO:0000256" key="7">
    <source>
        <dbReference type="ARBA" id="ARBA00022989"/>
    </source>
</evidence>
<accession>A0A1D7U1P9</accession>
<evidence type="ECO:0000313" key="13">
    <source>
        <dbReference type="EMBL" id="AOO81289.1"/>
    </source>
</evidence>
<gene>
    <name evidence="13" type="ORF">BHK69_13190</name>
</gene>
<dbReference type="OrthoDB" id="9810980at2"/>
<dbReference type="STRING" id="1526658.BHK69_13190"/>
<keyword evidence="10" id="KW-0175">Coiled coil</keyword>
<evidence type="ECO:0000313" key="14">
    <source>
        <dbReference type="Proteomes" id="UP000094969"/>
    </source>
</evidence>
<dbReference type="PANTHER" id="PTHR30386">
    <property type="entry name" value="MEMBRANE FUSION SUBUNIT OF EMRAB-TOLC MULTIDRUG EFFLUX PUMP"/>
    <property type="match status" value="1"/>
</dbReference>
<dbReference type="Gene3D" id="2.40.30.170">
    <property type="match status" value="1"/>
</dbReference>
<sequence>MTAFTPLIPDLSTATPANYAHSLRRLQLVGVSSICIFAGALGIWSMTSTLQGAVAANGQFVVASDVKKVQHPTGGVVGELLVRDGQHVKAGDIVLRLDETIARANEQIVSKQLDEFLVKSWRLEAERDALLVLAGGPDLGARIASPEMTKLIAAERRLFEVRRAARDGQRAQLRKRVTQLADEIKGLKAQQAAKEREAKIIAVELVGVEELYNRKLIQISRLSALQRDQASNEGQRGQLIASIAQTEGKIAEIELQIIQIDEDQRAEVMKDLREIQGREGELVERRTAAQDQLKRIDLRAPSTGIVHQLAVHTVGGVLQAGEPAMLIVPGEEDLQLEARVAPPDIDQISLGQSVRIKVQAGNQASNPELDGVVSRISADVTRDERQGIAYYTVRVDLPRAELDRLAPIKIIAGMQAEAFIETVARSPIAFLIKPFSAQLSRAFRER</sequence>
<dbReference type="NCBIfam" id="TIGR01843">
    <property type="entry name" value="type_I_hlyD"/>
    <property type="match status" value="1"/>
</dbReference>
<feature type="domain" description="AprE-like beta-barrel" evidence="12">
    <location>
        <begin position="335"/>
        <end position="422"/>
    </location>
</feature>
<dbReference type="KEGG" id="bvv:BHK69_13190"/>
<keyword evidence="14" id="KW-1185">Reference proteome</keyword>
<evidence type="ECO:0000259" key="12">
    <source>
        <dbReference type="Pfam" id="PF26002"/>
    </source>
</evidence>
<evidence type="ECO:0000259" key="11">
    <source>
        <dbReference type="Pfam" id="PF25994"/>
    </source>
</evidence>
<dbReference type="AlphaFoldDB" id="A0A1D7U1P9"/>
<evidence type="ECO:0000256" key="9">
    <source>
        <dbReference type="RuleBase" id="RU365093"/>
    </source>
</evidence>
<evidence type="ECO:0000256" key="3">
    <source>
        <dbReference type="ARBA" id="ARBA00022448"/>
    </source>
</evidence>
<evidence type="ECO:0000256" key="4">
    <source>
        <dbReference type="ARBA" id="ARBA00022475"/>
    </source>
</evidence>